<protein>
    <submittedName>
        <fullName evidence="2">Cobalt ABC transporter substrate-binding protein</fullName>
    </submittedName>
</protein>
<sequence>MENRRPMLLLPRTALAAALVLGASQPGRAQELWLTLSTVDSAPQVRVNYGHASKREAPNPSQLIDLVALTQDGAASLRGGLKPAPPDVPPALLAPLGAKPGRTLAAATYDAGYWTTLRDGTRLNASRRLVPDARSSLWSVKYAKAAFGPGAPWLRVIGHTLEIVPVEVPGPTAGAIRVRVLFRGAPLPGADLYYGDSGMEPERAGVPAYTTDPDGVATVPIRKAGSQVLTVSQTVSPSATPTLADEDVYTATFAFRLDEPSVN</sequence>
<keyword evidence="1" id="KW-0732">Signal</keyword>
<feature type="chain" id="PRO_5005283617" evidence="1">
    <location>
        <begin position="30"/>
        <end position="263"/>
    </location>
</feature>
<dbReference type="Pfam" id="PF10670">
    <property type="entry name" value="DUF4198"/>
    <property type="match status" value="1"/>
</dbReference>
<dbReference type="AlphaFoldDB" id="A0A0J6VRL0"/>
<evidence type="ECO:0000313" key="3">
    <source>
        <dbReference type="Proteomes" id="UP000036449"/>
    </source>
</evidence>
<dbReference type="InterPro" id="IPR019613">
    <property type="entry name" value="DUF4198"/>
</dbReference>
<evidence type="ECO:0000256" key="1">
    <source>
        <dbReference type="SAM" id="SignalP"/>
    </source>
</evidence>
<evidence type="ECO:0000313" key="2">
    <source>
        <dbReference type="EMBL" id="KMO41866.1"/>
    </source>
</evidence>
<accession>A0A0J6VRL0</accession>
<feature type="signal peptide" evidence="1">
    <location>
        <begin position="1"/>
        <end position="29"/>
    </location>
</feature>
<organism evidence="2 3">
    <name type="scientific">Methylobacterium tarhaniae</name>
    <dbReference type="NCBI Taxonomy" id="1187852"/>
    <lineage>
        <taxon>Bacteria</taxon>
        <taxon>Pseudomonadati</taxon>
        <taxon>Pseudomonadota</taxon>
        <taxon>Alphaproteobacteria</taxon>
        <taxon>Hyphomicrobiales</taxon>
        <taxon>Methylobacteriaceae</taxon>
        <taxon>Methylobacterium</taxon>
    </lineage>
</organism>
<gene>
    <name evidence="2" type="ORF">VQ03_11930</name>
</gene>
<dbReference type="Proteomes" id="UP000036449">
    <property type="component" value="Unassembled WGS sequence"/>
</dbReference>
<proteinExistence type="predicted"/>
<dbReference type="EMBL" id="LABZ01000077">
    <property type="protein sequence ID" value="KMO41866.1"/>
    <property type="molecule type" value="Genomic_DNA"/>
</dbReference>
<comment type="caution">
    <text evidence="2">The sequence shown here is derived from an EMBL/GenBank/DDBJ whole genome shotgun (WGS) entry which is preliminary data.</text>
</comment>
<dbReference type="PATRIC" id="fig|1187852.3.peg.6310"/>
<keyword evidence="3" id="KW-1185">Reference proteome</keyword>
<name>A0A0J6VRL0_9HYPH</name>
<reference evidence="2 3" key="1">
    <citation type="submission" date="2015-03" db="EMBL/GenBank/DDBJ databases">
        <title>Genome sequencing of Methylobacterium tarhaniae DSM 25844.</title>
        <authorList>
            <person name="Chaudhry V."/>
            <person name="Patil P.B."/>
        </authorList>
    </citation>
    <scope>NUCLEOTIDE SEQUENCE [LARGE SCALE GENOMIC DNA]</scope>
    <source>
        <strain evidence="2 3">DSM 25844</strain>
    </source>
</reference>